<dbReference type="AlphaFoldDB" id="A0A224Y4K5"/>
<reference evidence="1" key="1">
    <citation type="journal article" date="2018" name="PLoS Negl. Trop. Dis.">
        <title>An insight into the salivary gland and fat body transcriptome of Panstrongylus lignarius (Hemiptera: Heteroptera), the main vector of Chagas disease in Peru.</title>
        <authorList>
            <person name="Nevoa J.C."/>
            <person name="Mendes M.T."/>
            <person name="da Silva M.V."/>
            <person name="Soares S.C."/>
            <person name="Oliveira C.J.F."/>
            <person name="Ribeiro J.M.C."/>
        </authorList>
    </citation>
    <scope>NUCLEOTIDE SEQUENCE</scope>
</reference>
<evidence type="ECO:0000313" key="1">
    <source>
        <dbReference type="EMBL" id="JAW16032.1"/>
    </source>
</evidence>
<sequence>MALQFIIPPLVGGPPLVLTWQLLGLSMTHAGLKPAPGVFAAVDERDIAPSLLIQLAHLPSPGSTVQLPHSGV</sequence>
<accession>A0A224Y4K5</accession>
<proteinExistence type="predicted"/>
<organism evidence="1">
    <name type="scientific">Panstrongylus lignarius</name>
    <dbReference type="NCBI Taxonomy" id="156445"/>
    <lineage>
        <taxon>Eukaryota</taxon>
        <taxon>Metazoa</taxon>
        <taxon>Ecdysozoa</taxon>
        <taxon>Arthropoda</taxon>
        <taxon>Hexapoda</taxon>
        <taxon>Insecta</taxon>
        <taxon>Pterygota</taxon>
        <taxon>Neoptera</taxon>
        <taxon>Paraneoptera</taxon>
        <taxon>Hemiptera</taxon>
        <taxon>Heteroptera</taxon>
        <taxon>Panheteroptera</taxon>
        <taxon>Cimicomorpha</taxon>
        <taxon>Reduviidae</taxon>
        <taxon>Triatominae</taxon>
        <taxon>Panstrongylus</taxon>
    </lineage>
</organism>
<name>A0A224Y4K5_9HEMI</name>
<protein>
    <submittedName>
        <fullName evidence="1">Putative secreted protein</fullName>
    </submittedName>
</protein>
<dbReference type="EMBL" id="GFTR01000394">
    <property type="protein sequence ID" value="JAW16032.1"/>
    <property type="molecule type" value="Transcribed_RNA"/>
</dbReference>